<comment type="catalytic activity">
    <reaction evidence="17">
        <text>L-arginyl-glycine(out) = L-arginyl-glycine(in)</text>
        <dbReference type="Rhea" id="RHEA:79391"/>
        <dbReference type="ChEBI" id="CHEBI:229955"/>
    </reaction>
</comment>
<dbReference type="SUPFAM" id="SSF103473">
    <property type="entry name" value="MFS general substrate transporter"/>
    <property type="match status" value="2"/>
</dbReference>
<comment type="catalytic activity">
    <reaction evidence="15">
        <text>L-arginyl-L-alpha-amino acid(out) = L-arginyl-L-alpha-amino acid(in)</text>
        <dbReference type="Rhea" id="RHEA:79371"/>
        <dbReference type="ChEBI" id="CHEBI:84315"/>
    </reaction>
</comment>
<evidence type="ECO:0000256" key="16">
    <source>
        <dbReference type="ARBA" id="ARBA00044900"/>
    </source>
</evidence>
<feature type="transmembrane region" description="Helical" evidence="25">
    <location>
        <begin position="439"/>
        <end position="461"/>
    </location>
</feature>
<evidence type="ECO:0000256" key="24">
    <source>
        <dbReference type="ARBA" id="ARBA00046376"/>
    </source>
</evidence>
<dbReference type="InterPro" id="IPR052187">
    <property type="entry name" value="MFSD1"/>
</dbReference>
<evidence type="ECO:0000313" key="26">
    <source>
        <dbReference type="EMBL" id="CAG9284727.1"/>
    </source>
</evidence>
<evidence type="ECO:0000256" key="13">
    <source>
        <dbReference type="ARBA" id="ARBA00044893"/>
    </source>
</evidence>
<evidence type="ECO:0000256" key="22">
    <source>
        <dbReference type="ARBA" id="ARBA00045018"/>
    </source>
</evidence>
<comment type="catalytic activity">
    <reaction evidence="16">
        <text>L-lysyl-L-lysine(out) = L-lysyl-L-lysine(in)</text>
        <dbReference type="Rhea" id="RHEA:79403"/>
        <dbReference type="ChEBI" id="CHEBI:229956"/>
    </reaction>
</comment>
<evidence type="ECO:0000256" key="20">
    <source>
        <dbReference type="ARBA" id="ARBA00044924"/>
    </source>
</evidence>
<comment type="subcellular location">
    <subcellularLocation>
        <location evidence="1">Lysosome membrane</location>
        <topology evidence="1">Multi-pass membrane protein</topology>
    </subcellularLocation>
</comment>
<comment type="catalytic activity">
    <reaction evidence="12">
        <text>L-lysyl-L-alpha-amino acid(out) = L-lysyl-L-alpha-amino acid(in)</text>
        <dbReference type="Rhea" id="RHEA:79387"/>
        <dbReference type="ChEBI" id="CHEBI:229965"/>
    </reaction>
</comment>
<keyword evidence="5 25" id="KW-1133">Transmembrane helix</keyword>
<feature type="transmembrane region" description="Helical" evidence="25">
    <location>
        <begin position="533"/>
        <end position="552"/>
    </location>
</feature>
<feature type="transmembrane region" description="Helical" evidence="25">
    <location>
        <begin position="208"/>
        <end position="227"/>
    </location>
</feature>
<feature type="transmembrane region" description="Helical" evidence="25">
    <location>
        <begin position="113"/>
        <end position="138"/>
    </location>
</feature>
<evidence type="ECO:0000256" key="8">
    <source>
        <dbReference type="ARBA" id="ARBA00044876"/>
    </source>
</evidence>
<accession>A0A8J9X7L2</accession>
<evidence type="ECO:0000256" key="25">
    <source>
        <dbReference type="SAM" id="Phobius"/>
    </source>
</evidence>
<dbReference type="InterPro" id="IPR036259">
    <property type="entry name" value="MFS_trans_sf"/>
</dbReference>
<comment type="catalytic activity">
    <reaction evidence="20">
        <text>L-lysyl-glycine(out) = L-lysyl-glycine(in)</text>
        <dbReference type="Rhea" id="RHEA:79407"/>
        <dbReference type="ChEBI" id="CHEBI:191202"/>
    </reaction>
</comment>
<protein>
    <recommendedName>
        <fullName evidence="21">Lysosomal dipeptide transporter MFSD1</fullName>
    </recommendedName>
    <alternativeName>
        <fullName evidence="22">Major facilitator superfamily domain-containing protein 1</fullName>
    </alternativeName>
</protein>
<dbReference type="GO" id="GO:0022857">
    <property type="term" value="F:transmembrane transporter activity"/>
    <property type="evidence" value="ECO:0007669"/>
    <property type="project" value="InterPro"/>
</dbReference>
<comment type="function">
    <text evidence="23">Lysosomal dipeptide uniporter that selectively exports lysine, arginine or histidine-containing dipeptides with a net positive charge from the lysosome lumen into the cytosol. Could play a role in a specific type of protein O-glycosylation indirectly regulating macrophages migration and tissue invasion. Also essential for liver homeostasis.</text>
</comment>
<proteinExistence type="inferred from homology"/>
<evidence type="ECO:0000256" key="2">
    <source>
        <dbReference type="ARBA" id="ARBA00008335"/>
    </source>
</evidence>
<comment type="similarity">
    <text evidence="2">Belongs to the major facilitator superfamily.</text>
</comment>
<evidence type="ECO:0000256" key="17">
    <source>
        <dbReference type="ARBA" id="ARBA00044903"/>
    </source>
</evidence>
<dbReference type="Pfam" id="PF07690">
    <property type="entry name" value="MFS_1"/>
    <property type="match status" value="2"/>
</dbReference>
<dbReference type="PANTHER" id="PTHR23512">
    <property type="entry name" value="MAJOR FACILITATOR SUPERFAMILY DOMAIN-CONTAINING PROTEIN 1"/>
    <property type="match status" value="1"/>
</dbReference>
<evidence type="ECO:0000256" key="23">
    <source>
        <dbReference type="ARBA" id="ARBA00045709"/>
    </source>
</evidence>
<evidence type="ECO:0000256" key="1">
    <source>
        <dbReference type="ARBA" id="ARBA00004155"/>
    </source>
</evidence>
<keyword evidence="3" id="KW-0813">Transport</keyword>
<evidence type="ECO:0000256" key="15">
    <source>
        <dbReference type="ARBA" id="ARBA00044899"/>
    </source>
</evidence>
<comment type="subunit">
    <text evidence="24">Homodimer. Interacts with lysosomal protein GLMP (via lumenal domain); the interaction starts while both proteins are still in the endoplasmic reticulum and is required for stabilization of MFSD1 in lysosomes but has no direct effect on its targeting to lysosomes or transporter activity.</text>
</comment>
<dbReference type="GO" id="GO:0005765">
    <property type="term" value="C:lysosomal membrane"/>
    <property type="evidence" value="ECO:0007669"/>
    <property type="project" value="UniProtKB-SubCell"/>
</dbReference>
<comment type="catalytic activity">
    <reaction evidence="13">
        <text>L-alpha-aminoacyl-L-lysine(out) = L-alpha-aminoacyl-L-lysine(in)</text>
        <dbReference type="Rhea" id="RHEA:79383"/>
        <dbReference type="ChEBI" id="CHEBI:229966"/>
    </reaction>
</comment>
<reference evidence="26" key="1">
    <citation type="submission" date="2022-02" db="EMBL/GenBank/DDBJ databases">
        <authorList>
            <person name="Giguere J D."/>
        </authorList>
    </citation>
    <scope>NUCLEOTIDE SEQUENCE</scope>
    <source>
        <strain evidence="26">CCAP 1055/1</strain>
    </source>
</reference>
<comment type="catalytic activity">
    <reaction evidence="8">
        <text>L-lysyl-L-alanine(out) = L-lysyl-L-alanine(in)</text>
        <dbReference type="Rhea" id="RHEA:79399"/>
        <dbReference type="ChEBI" id="CHEBI:229954"/>
    </reaction>
</comment>
<evidence type="ECO:0000256" key="11">
    <source>
        <dbReference type="ARBA" id="ARBA00044884"/>
    </source>
</evidence>
<evidence type="ECO:0000256" key="19">
    <source>
        <dbReference type="ARBA" id="ARBA00044919"/>
    </source>
</evidence>
<keyword evidence="7" id="KW-0458">Lysosome</keyword>
<feature type="transmembrane region" description="Helical" evidence="25">
    <location>
        <begin position="415"/>
        <end position="432"/>
    </location>
</feature>
<dbReference type="Gene3D" id="1.20.1250.20">
    <property type="entry name" value="MFS general substrate transporter like domains"/>
    <property type="match status" value="2"/>
</dbReference>
<feature type="transmembrane region" description="Helical" evidence="25">
    <location>
        <begin position="467"/>
        <end position="489"/>
    </location>
</feature>
<evidence type="ECO:0000256" key="6">
    <source>
        <dbReference type="ARBA" id="ARBA00023136"/>
    </source>
</evidence>
<evidence type="ECO:0000256" key="12">
    <source>
        <dbReference type="ARBA" id="ARBA00044891"/>
    </source>
</evidence>
<evidence type="ECO:0000256" key="7">
    <source>
        <dbReference type="ARBA" id="ARBA00023228"/>
    </source>
</evidence>
<sequence length="572" mass="61959">MVTNCSKEGSEGCEEHQLPDEILSEDVLRPTGAEDPVQREPSMYFRWLVLFATCLVMTCVYYSLDIPAALHQNLKNYMNDSAFELRFNLLYTLYSFPNVILPFFGGYFTDKMGASYCLMIFAAFCFLGQLIFAAGTAYRNWTFMLLGRAVYGIGGESICVAYSTLLTEWFAGKELAFSFGIALAISRLGSVFNNLASPVIANSFSTPWALWAGVALNFMAVVVAAGIKNVDAQHRSISLAMDASDNPSDLAQPLLLQQIEHEGTNRGGQRPVSRMGFRQFSPMFWLLSASCLTVYACILPWNNVASGILLERDLFQAPPAECHLTFPDQCSAGNLLNFSNPAIDANGNTCSGSNFAPVLPSSLNVSGMDGKPDILIDHLSAADVDCDKPFWSEDCVKDYCQALGKASESAGRVMSIPYSISACLSPFLGGVVDRIGHRATITFVASFLLIGVHSTMAFTTFRPAIPLIGQGLAYALYSSVLWPSITLTVPQRSTGVAFGVITSIQNIGLTLVPMAIASIYTSSGHCYIPYVELFFTCCAVSGAMLGIGVNFLDQLTGNKLNGISVQSRAADR</sequence>
<keyword evidence="4 25" id="KW-0812">Transmembrane</keyword>
<dbReference type="InterPro" id="IPR011701">
    <property type="entry name" value="MFS"/>
</dbReference>
<feature type="transmembrane region" description="Helical" evidence="25">
    <location>
        <begin position="44"/>
        <end position="64"/>
    </location>
</feature>
<evidence type="ECO:0000256" key="21">
    <source>
        <dbReference type="ARBA" id="ARBA00044985"/>
    </source>
</evidence>
<evidence type="ECO:0000256" key="18">
    <source>
        <dbReference type="ARBA" id="ARBA00044912"/>
    </source>
</evidence>
<dbReference type="Proteomes" id="UP000836788">
    <property type="component" value="Chromosome 2"/>
</dbReference>
<comment type="catalytic activity">
    <reaction evidence="11">
        <text>L-alpha-aminoacyl-L-histidine(out) = L-alpha-aminoacyl-L-histidine(in)</text>
        <dbReference type="Rhea" id="RHEA:79375"/>
        <dbReference type="ChEBI" id="CHEBI:229967"/>
    </reaction>
</comment>
<comment type="catalytic activity">
    <reaction evidence="14">
        <text>L-aspartyl-L-lysine(out) = L-aspartyl-L-lysine(in)</text>
        <dbReference type="Rhea" id="RHEA:79411"/>
        <dbReference type="ChEBI" id="CHEBI:229953"/>
    </reaction>
</comment>
<feature type="transmembrane region" description="Helical" evidence="25">
    <location>
        <begin position="283"/>
        <end position="301"/>
    </location>
</feature>
<evidence type="ECO:0000256" key="5">
    <source>
        <dbReference type="ARBA" id="ARBA00022989"/>
    </source>
</evidence>
<feature type="transmembrane region" description="Helical" evidence="25">
    <location>
        <begin position="496"/>
        <end position="521"/>
    </location>
</feature>
<organism evidence="26">
    <name type="scientific">Phaeodactylum tricornutum</name>
    <name type="common">Diatom</name>
    <dbReference type="NCBI Taxonomy" id="2850"/>
    <lineage>
        <taxon>Eukaryota</taxon>
        <taxon>Sar</taxon>
        <taxon>Stramenopiles</taxon>
        <taxon>Ochrophyta</taxon>
        <taxon>Bacillariophyta</taxon>
        <taxon>Bacillariophyceae</taxon>
        <taxon>Bacillariophycidae</taxon>
        <taxon>Naviculales</taxon>
        <taxon>Phaeodactylaceae</taxon>
        <taxon>Phaeodactylum</taxon>
    </lineage>
</organism>
<evidence type="ECO:0000256" key="10">
    <source>
        <dbReference type="ARBA" id="ARBA00044881"/>
    </source>
</evidence>
<gene>
    <name evidence="26" type="ORF">PTTT1_LOCUS26834</name>
</gene>
<comment type="catalytic activity">
    <reaction evidence="10">
        <text>L-alpha-aminoacyl-L-arginine(out) = L-alpha-aminoacyl-L-arginine(in)</text>
        <dbReference type="Rhea" id="RHEA:79367"/>
        <dbReference type="ChEBI" id="CHEBI:229968"/>
    </reaction>
</comment>
<feature type="transmembrane region" description="Helical" evidence="25">
    <location>
        <begin position="85"/>
        <end position="107"/>
    </location>
</feature>
<keyword evidence="6 25" id="KW-0472">Membrane</keyword>
<comment type="catalytic activity">
    <reaction evidence="19">
        <text>L-alanyl-L-lysine(out) = L-alanyl-L-lysine(in)</text>
        <dbReference type="Rhea" id="RHEA:79415"/>
        <dbReference type="ChEBI" id="CHEBI:192470"/>
    </reaction>
</comment>
<dbReference type="PANTHER" id="PTHR23512:SF3">
    <property type="entry name" value="MAJOR FACILITATOR SUPERFAMILY DOMAIN-CONTAINING PROTEIN 1"/>
    <property type="match status" value="1"/>
</dbReference>
<evidence type="ECO:0000256" key="14">
    <source>
        <dbReference type="ARBA" id="ARBA00044898"/>
    </source>
</evidence>
<comment type="catalytic activity">
    <reaction evidence="9">
        <text>L-histidyl-glycine(out) = L-histidyl-glycine(in)</text>
        <dbReference type="Rhea" id="RHEA:79395"/>
        <dbReference type="ChEBI" id="CHEBI:229957"/>
    </reaction>
</comment>
<comment type="catalytic activity">
    <reaction evidence="18">
        <text>L-histidyl-L-alpha-amino acid(out) = L-histidyl-L-alpha-amino acid(in)</text>
        <dbReference type="Rhea" id="RHEA:79379"/>
        <dbReference type="ChEBI" id="CHEBI:229964"/>
    </reaction>
</comment>
<dbReference type="AlphaFoldDB" id="A0A8J9X7L2"/>
<dbReference type="EMBL" id="OU594943">
    <property type="protein sequence ID" value="CAG9284727.1"/>
    <property type="molecule type" value="Genomic_DNA"/>
</dbReference>
<evidence type="ECO:0000256" key="9">
    <source>
        <dbReference type="ARBA" id="ARBA00044878"/>
    </source>
</evidence>
<evidence type="ECO:0000256" key="4">
    <source>
        <dbReference type="ARBA" id="ARBA00022692"/>
    </source>
</evidence>
<evidence type="ECO:0000256" key="3">
    <source>
        <dbReference type="ARBA" id="ARBA00022448"/>
    </source>
</evidence>
<name>A0A8J9X7L2_PHATR</name>